<keyword evidence="11" id="KW-0575">Peroxidase</keyword>
<evidence type="ECO:0000256" key="2">
    <source>
        <dbReference type="ARBA" id="ARBA00022617"/>
    </source>
</evidence>
<comment type="cofactor">
    <cofactor evidence="8">
        <name>heme</name>
        <dbReference type="ChEBI" id="CHEBI:30413"/>
    </cofactor>
    <text evidence="8">Binds 2 heme groups.</text>
</comment>
<dbReference type="Proteomes" id="UP000709959">
    <property type="component" value="Unassembled WGS sequence"/>
</dbReference>
<comment type="caution">
    <text evidence="11">The sequence shown here is derived from an EMBL/GenBank/DDBJ whole genome shotgun (WGS) entry which is preliminary data.</text>
</comment>
<dbReference type="InterPro" id="IPR026259">
    <property type="entry name" value="MauG/Cytc_peroxidase"/>
</dbReference>
<feature type="binding site" description="covalent" evidence="8">
    <location>
        <position position="166"/>
    </location>
    <ligand>
        <name>heme c</name>
        <dbReference type="ChEBI" id="CHEBI:61717"/>
        <label>2</label>
    </ligand>
</feature>
<evidence type="ECO:0000256" key="4">
    <source>
        <dbReference type="ARBA" id="ARBA00022729"/>
    </source>
</evidence>
<keyword evidence="5" id="KW-0574">Periplasm</keyword>
<dbReference type="GO" id="GO:0009055">
    <property type="term" value="F:electron transfer activity"/>
    <property type="evidence" value="ECO:0007669"/>
    <property type="project" value="InterPro"/>
</dbReference>
<dbReference type="InterPro" id="IPR004852">
    <property type="entry name" value="Di-haem_cyt_c_peroxidsae"/>
</dbReference>
<dbReference type="PROSITE" id="PS51007">
    <property type="entry name" value="CYTC"/>
    <property type="match status" value="1"/>
</dbReference>
<dbReference type="GO" id="GO:0046872">
    <property type="term" value="F:metal ion binding"/>
    <property type="evidence" value="ECO:0007669"/>
    <property type="project" value="UniProtKB-KW"/>
</dbReference>
<dbReference type="PANTHER" id="PTHR30600:SF10">
    <property type="entry name" value="BLL6722 PROTEIN"/>
    <property type="match status" value="1"/>
</dbReference>
<keyword evidence="7 9" id="KW-0408">Iron</keyword>
<organism evidence="11 12">
    <name type="scientific">Candidatus Geothrix odensensis</name>
    <dbReference type="NCBI Taxonomy" id="2954440"/>
    <lineage>
        <taxon>Bacteria</taxon>
        <taxon>Pseudomonadati</taxon>
        <taxon>Acidobacteriota</taxon>
        <taxon>Holophagae</taxon>
        <taxon>Holophagales</taxon>
        <taxon>Holophagaceae</taxon>
        <taxon>Geothrix</taxon>
    </lineage>
</organism>
<evidence type="ECO:0000256" key="1">
    <source>
        <dbReference type="ARBA" id="ARBA00004418"/>
    </source>
</evidence>
<feature type="binding site" description="axial binding residue" evidence="9">
    <location>
        <position position="26"/>
    </location>
    <ligand>
        <name>heme c</name>
        <dbReference type="ChEBI" id="CHEBI:61717"/>
        <label>1</label>
    </ligand>
    <ligandPart>
        <name>Fe</name>
        <dbReference type="ChEBI" id="CHEBI:18248"/>
    </ligandPart>
</feature>
<feature type="domain" description="Cytochrome c" evidence="10">
    <location>
        <begin position="151"/>
        <end position="274"/>
    </location>
</feature>
<comment type="subcellular location">
    <subcellularLocation>
        <location evidence="1">Periplasm</location>
    </subcellularLocation>
</comment>
<keyword evidence="3 9" id="KW-0479">Metal-binding</keyword>
<evidence type="ECO:0000256" key="6">
    <source>
        <dbReference type="ARBA" id="ARBA00023002"/>
    </source>
</evidence>
<feature type="binding site" description="covalent" evidence="8">
    <location>
        <position position="25"/>
    </location>
    <ligand>
        <name>heme c</name>
        <dbReference type="ChEBI" id="CHEBI:61717"/>
        <label>1</label>
    </ligand>
</feature>
<dbReference type="InterPro" id="IPR036909">
    <property type="entry name" value="Cyt_c-like_dom_sf"/>
</dbReference>
<feature type="binding site" description="covalent" evidence="8">
    <location>
        <position position="22"/>
    </location>
    <ligand>
        <name>heme c</name>
        <dbReference type="ChEBI" id="CHEBI:61717"/>
        <label>1</label>
    </ligand>
</feature>
<evidence type="ECO:0000256" key="8">
    <source>
        <dbReference type="PIRSR" id="PIRSR000294-1"/>
    </source>
</evidence>
<dbReference type="GO" id="GO:0042597">
    <property type="term" value="C:periplasmic space"/>
    <property type="evidence" value="ECO:0007669"/>
    <property type="project" value="UniProtKB-SubCell"/>
</dbReference>
<keyword evidence="4" id="KW-0732">Signal</keyword>
<dbReference type="InterPro" id="IPR051395">
    <property type="entry name" value="Cytochrome_c_Peroxidase/MauG"/>
</dbReference>
<sequence length="287" mass="31520">MIRLGAQLFFDPRLSLDGTRSCASCHDPAKAWANHDRTDTGVLGRVGGRNSGTVLDAARMEHQFWDGRAASLEDQAWGPILNPLEMGETVPGVLAKLEAIPGYRTQFRTVFRGGVTQARVARALAAFERTVVSGPSPYDRFRRGERGAMSEAARRGLELFDGKARCFRCHNGPELSNQGFANLGVGLTDPRPDLGREVVTGDPEDRGRFKTPGLRNVALTWPYFHDGSAPTLEAVIDLYDQGGVPNPNLDPRLRPLGLTPEEKRELRAFLEALTGTPHEARKPDLPR</sequence>
<accession>A0A936K735</accession>
<evidence type="ECO:0000256" key="9">
    <source>
        <dbReference type="PIRSR" id="PIRSR000294-2"/>
    </source>
</evidence>
<reference evidence="11 12" key="1">
    <citation type="submission" date="2020-10" db="EMBL/GenBank/DDBJ databases">
        <title>Connecting structure to function with the recovery of over 1000 high-quality activated sludge metagenome-assembled genomes encoding full-length rRNA genes using long-read sequencing.</title>
        <authorList>
            <person name="Singleton C.M."/>
            <person name="Petriglieri F."/>
            <person name="Kristensen J.M."/>
            <person name="Kirkegaard R.H."/>
            <person name="Michaelsen T.Y."/>
            <person name="Andersen M.H."/>
            <person name="Karst S.M."/>
            <person name="Dueholm M.S."/>
            <person name="Nielsen P.H."/>
            <person name="Albertsen M."/>
        </authorList>
    </citation>
    <scope>NUCLEOTIDE SEQUENCE [LARGE SCALE GENOMIC DNA]</scope>
    <source>
        <strain evidence="11">OdNE_18-Q3-R46-58_MAXAC.008</strain>
    </source>
</reference>
<dbReference type="GO" id="GO:0020037">
    <property type="term" value="F:heme binding"/>
    <property type="evidence" value="ECO:0007669"/>
    <property type="project" value="InterPro"/>
</dbReference>
<evidence type="ECO:0000313" key="12">
    <source>
        <dbReference type="Proteomes" id="UP000709959"/>
    </source>
</evidence>
<dbReference type="EMBL" id="JADKCH010000008">
    <property type="protein sequence ID" value="MBK8572780.1"/>
    <property type="molecule type" value="Genomic_DNA"/>
</dbReference>
<feature type="binding site" description="axial binding residue" evidence="9">
    <location>
        <position position="170"/>
    </location>
    <ligand>
        <name>heme c</name>
        <dbReference type="ChEBI" id="CHEBI:61717"/>
        <label>2</label>
    </ligand>
    <ligandPart>
        <name>Fe</name>
        <dbReference type="ChEBI" id="CHEBI:18248"/>
    </ligandPart>
</feature>
<dbReference type="GO" id="GO:0004130">
    <property type="term" value="F:cytochrome-c peroxidase activity"/>
    <property type="evidence" value="ECO:0007669"/>
    <property type="project" value="TreeGrafter"/>
</dbReference>
<evidence type="ECO:0000259" key="10">
    <source>
        <dbReference type="PROSITE" id="PS51007"/>
    </source>
</evidence>
<keyword evidence="2 8" id="KW-0349">Heme</keyword>
<comment type="PTM">
    <text evidence="8">Binds 2 heme groups per subunit.</text>
</comment>
<evidence type="ECO:0000256" key="3">
    <source>
        <dbReference type="ARBA" id="ARBA00022723"/>
    </source>
</evidence>
<protein>
    <submittedName>
        <fullName evidence="11">Cytochrome-c peroxidase</fullName>
    </submittedName>
</protein>
<name>A0A936K735_9BACT</name>
<gene>
    <name evidence="11" type="ORF">IPN91_09085</name>
</gene>
<dbReference type="PANTHER" id="PTHR30600">
    <property type="entry name" value="CYTOCHROME C PEROXIDASE-RELATED"/>
    <property type="match status" value="1"/>
</dbReference>
<dbReference type="Pfam" id="PF03150">
    <property type="entry name" value="CCP_MauG"/>
    <property type="match status" value="1"/>
</dbReference>
<dbReference type="Gene3D" id="1.10.760.10">
    <property type="entry name" value="Cytochrome c-like domain"/>
    <property type="match status" value="2"/>
</dbReference>
<keyword evidence="6" id="KW-0560">Oxidoreductase</keyword>
<evidence type="ECO:0000313" key="11">
    <source>
        <dbReference type="EMBL" id="MBK8572780.1"/>
    </source>
</evidence>
<proteinExistence type="predicted"/>
<dbReference type="SUPFAM" id="SSF46626">
    <property type="entry name" value="Cytochrome c"/>
    <property type="match status" value="2"/>
</dbReference>
<evidence type="ECO:0000256" key="7">
    <source>
        <dbReference type="ARBA" id="ARBA00023004"/>
    </source>
</evidence>
<evidence type="ECO:0000256" key="5">
    <source>
        <dbReference type="ARBA" id="ARBA00022764"/>
    </source>
</evidence>
<dbReference type="AlphaFoldDB" id="A0A936K735"/>
<dbReference type="InterPro" id="IPR009056">
    <property type="entry name" value="Cyt_c-like_dom"/>
</dbReference>
<feature type="binding site" description="covalent" evidence="8">
    <location>
        <position position="169"/>
    </location>
    <ligand>
        <name>heme c</name>
        <dbReference type="ChEBI" id="CHEBI:61717"/>
        <label>2</label>
    </ligand>
</feature>
<dbReference type="PIRSF" id="PIRSF000294">
    <property type="entry name" value="Cytochrome-c_peroxidase"/>
    <property type="match status" value="1"/>
</dbReference>